<feature type="compositionally biased region" description="Basic and acidic residues" evidence="9">
    <location>
        <begin position="278"/>
        <end position="288"/>
    </location>
</feature>
<keyword evidence="12" id="KW-1185">Reference proteome</keyword>
<dbReference type="GO" id="GO:0005634">
    <property type="term" value="C:nucleus"/>
    <property type="evidence" value="ECO:0007669"/>
    <property type="project" value="UniProtKB-SubCell"/>
</dbReference>
<feature type="compositionally biased region" description="Basic and acidic residues" evidence="9">
    <location>
        <begin position="511"/>
        <end position="530"/>
    </location>
</feature>
<accession>A0AAD3XRW4</accession>
<evidence type="ECO:0000313" key="12">
    <source>
        <dbReference type="Proteomes" id="UP001279734"/>
    </source>
</evidence>
<keyword evidence="7 8" id="KW-0539">Nucleus</keyword>
<protein>
    <recommendedName>
        <fullName evidence="10">Homeobox domain-containing protein</fullName>
    </recommendedName>
</protein>
<evidence type="ECO:0000259" key="10">
    <source>
        <dbReference type="PROSITE" id="PS50071"/>
    </source>
</evidence>
<comment type="similarity">
    <text evidence="2">Belongs to the TALE/BELL homeobox family.</text>
</comment>
<feature type="DNA-binding region" description="Homeobox" evidence="8">
    <location>
        <begin position="427"/>
        <end position="489"/>
    </location>
</feature>
<evidence type="ECO:0000256" key="4">
    <source>
        <dbReference type="ARBA" id="ARBA00023125"/>
    </source>
</evidence>
<evidence type="ECO:0000313" key="11">
    <source>
        <dbReference type="EMBL" id="GMH13905.1"/>
    </source>
</evidence>
<dbReference type="GO" id="GO:0006355">
    <property type="term" value="P:regulation of DNA-templated transcription"/>
    <property type="evidence" value="ECO:0007669"/>
    <property type="project" value="InterPro"/>
</dbReference>
<dbReference type="PANTHER" id="PTHR11850">
    <property type="entry name" value="HOMEOBOX PROTEIN TRANSCRIPTION FACTORS"/>
    <property type="match status" value="1"/>
</dbReference>
<evidence type="ECO:0000256" key="5">
    <source>
        <dbReference type="ARBA" id="ARBA00023155"/>
    </source>
</evidence>
<keyword evidence="5 8" id="KW-0371">Homeobox</keyword>
<feature type="region of interest" description="Disordered" evidence="9">
    <location>
        <begin position="267"/>
        <end position="309"/>
    </location>
</feature>
<dbReference type="Proteomes" id="UP001279734">
    <property type="component" value="Unassembled WGS sequence"/>
</dbReference>
<dbReference type="Pfam" id="PF05920">
    <property type="entry name" value="Homeobox_KN"/>
    <property type="match status" value="1"/>
</dbReference>
<keyword evidence="4 8" id="KW-0238">DNA-binding</keyword>
<dbReference type="AlphaFoldDB" id="A0AAD3XRW4"/>
<dbReference type="SUPFAM" id="SSF46689">
    <property type="entry name" value="Homeodomain-like"/>
    <property type="match status" value="1"/>
</dbReference>
<dbReference type="CDD" id="cd00086">
    <property type="entry name" value="homeodomain"/>
    <property type="match status" value="1"/>
</dbReference>
<dbReference type="InterPro" id="IPR006563">
    <property type="entry name" value="POX_dom"/>
</dbReference>
<feature type="compositionally biased region" description="Polar residues" evidence="9">
    <location>
        <begin position="533"/>
        <end position="545"/>
    </location>
</feature>
<dbReference type="PROSITE" id="PS50071">
    <property type="entry name" value="HOMEOBOX_2"/>
    <property type="match status" value="1"/>
</dbReference>
<dbReference type="InterPro" id="IPR001356">
    <property type="entry name" value="HD"/>
</dbReference>
<dbReference type="GO" id="GO:0003677">
    <property type="term" value="F:DNA binding"/>
    <property type="evidence" value="ECO:0007669"/>
    <property type="project" value="UniProtKB-UniRule"/>
</dbReference>
<organism evidence="11 12">
    <name type="scientific">Nepenthes gracilis</name>
    <name type="common">Slender pitcher plant</name>
    <dbReference type="NCBI Taxonomy" id="150966"/>
    <lineage>
        <taxon>Eukaryota</taxon>
        <taxon>Viridiplantae</taxon>
        <taxon>Streptophyta</taxon>
        <taxon>Embryophyta</taxon>
        <taxon>Tracheophyta</taxon>
        <taxon>Spermatophyta</taxon>
        <taxon>Magnoliopsida</taxon>
        <taxon>eudicotyledons</taxon>
        <taxon>Gunneridae</taxon>
        <taxon>Pentapetalae</taxon>
        <taxon>Caryophyllales</taxon>
        <taxon>Nepenthaceae</taxon>
        <taxon>Nepenthes</taxon>
    </lineage>
</organism>
<evidence type="ECO:0000256" key="3">
    <source>
        <dbReference type="ARBA" id="ARBA00023015"/>
    </source>
</evidence>
<evidence type="ECO:0000256" key="6">
    <source>
        <dbReference type="ARBA" id="ARBA00023163"/>
    </source>
</evidence>
<dbReference type="Pfam" id="PF07526">
    <property type="entry name" value="POX"/>
    <property type="match status" value="1"/>
</dbReference>
<comment type="caution">
    <text evidence="11">The sequence shown here is derived from an EMBL/GenBank/DDBJ whole genome shotgun (WGS) entry which is preliminary data.</text>
</comment>
<dbReference type="Gene3D" id="1.10.10.60">
    <property type="entry name" value="Homeodomain-like"/>
    <property type="match status" value="1"/>
</dbReference>
<reference evidence="11" key="1">
    <citation type="submission" date="2023-05" db="EMBL/GenBank/DDBJ databases">
        <title>Nepenthes gracilis genome sequencing.</title>
        <authorList>
            <person name="Fukushima K."/>
        </authorList>
    </citation>
    <scope>NUCLEOTIDE SEQUENCE</scope>
    <source>
        <strain evidence="11">SING2019-196</strain>
    </source>
</reference>
<name>A0AAD3XRW4_NEPGR</name>
<gene>
    <name evidence="11" type="ORF">Nepgr_015746</name>
</gene>
<comment type="subcellular location">
    <subcellularLocation>
        <location evidence="1 8">Nucleus</location>
    </subcellularLocation>
</comment>
<sequence>MATYYPSSSAEIDVLSATYIRDSKFASYAELPLLDGNMMIYLNPASSAGSIPDISSVTSMPARNCDEFRSIASRNEVMFIPPTGGDPMGMQTINRELNTATSDTAATYVPGELQLNSRSQLRMVDGEQNSQGLSLSLSTQIPIAVPTTPFRYTYPNAGLSSMLSSHLPLPAENGCRPVTFKIDESSQSKDLRNSEYVPYDIQGGGGNSIRFRALTNLQESADPDGVNCNPYGYEQADIANTILKSNYLKATQQLLDEVVNIQDALKQPESGNEQSMNKVEEAFQESKGKPIPASGAHVSATGSSHELSAAERHDLQNKLDKLLSMLDEVDISYKQYYHQMQILVSSFDMVAGCGAAKPYIGLALKTISRHFRCLRDAIICQIQVTRRSLGDQDPSINGQGGAIPRLRYVDQQLRQQRVLQFGMMRHSWRPQRGLPETAVSVLRAWLFEHFLNPYPNDSEKIMLARQTGLTKSQVANWFINARVRLWKPMVEEMYKEEFGDAYMNSTSSPENAHKAAGEKSWPSEDQREELLESETSMTADDQQSAQHHDSRTDASCNREMNGSKERGEPQISAHGDAAKNYGFIRLPNGEKYGSISPDQNGEGSLMFATGAYPVPELASFTIDNPVSLALGLHNGTMEASTVGAGTSEYPYLDPVNQQHRFGTSHLLNDFVS</sequence>
<dbReference type="SMART" id="SM00574">
    <property type="entry name" value="POX"/>
    <property type="match status" value="1"/>
</dbReference>
<keyword evidence="3" id="KW-0805">Transcription regulation</keyword>
<keyword evidence="6" id="KW-0804">Transcription</keyword>
<dbReference type="InterPro" id="IPR050224">
    <property type="entry name" value="TALE_homeobox"/>
</dbReference>
<feature type="domain" description="Homeobox" evidence="10">
    <location>
        <begin position="425"/>
        <end position="488"/>
    </location>
</feature>
<evidence type="ECO:0000256" key="8">
    <source>
        <dbReference type="PROSITE-ProRule" id="PRU00108"/>
    </source>
</evidence>
<dbReference type="EMBL" id="BSYO01000013">
    <property type="protein sequence ID" value="GMH13905.1"/>
    <property type="molecule type" value="Genomic_DNA"/>
</dbReference>
<dbReference type="InterPro" id="IPR008422">
    <property type="entry name" value="KN_HD"/>
</dbReference>
<evidence type="ECO:0000256" key="9">
    <source>
        <dbReference type="SAM" id="MobiDB-lite"/>
    </source>
</evidence>
<evidence type="ECO:0000256" key="7">
    <source>
        <dbReference type="ARBA" id="ARBA00023242"/>
    </source>
</evidence>
<evidence type="ECO:0000256" key="2">
    <source>
        <dbReference type="ARBA" id="ARBA00006454"/>
    </source>
</evidence>
<dbReference type="InterPro" id="IPR009057">
    <property type="entry name" value="Homeodomain-like_sf"/>
</dbReference>
<dbReference type="SMART" id="SM00389">
    <property type="entry name" value="HOX"/>
    <property type="match status" value="1"/>
</dbReference>
<evidence type="ECO:0000256" key="1">
    <source>
        <dbReference type="ARBA" id="ARBA00004123"/>
    </source>
</evidence>
<feature type="region of interest" description="Disordered" evidence="9">
    <location>
        <begin position="504"/>
        <end position="574"/>
    </location>
</feature>
<proteinExistence type="inferred from homology"/>